<organism evidence="2 3">
    <name type="scientific">Anatilimnocola aggregata</name>
    <dbReference type="NCBI Taxonomy" id="2528021"/>
    <lineage>
        <taxon>Bacteria</taxon>
        <taxon>Pseudomonadati</taxon>
        <taxon>Planctomycetota</taxon>
        <taxon>Planctomycetia</taxon>
        <taxon>Pirellulales</taxon>
        <taxon>Pirellulaceae</taxon>
        <taxon>Anatilimnocola</taxon>
    </lineage>
</organism>
<sequence>MSNTEFDPKDVFVQALRFDITVDVLARHMVATWSSGHGVTRSLNNGLLVTQFPPTKHAPTLIPSFVCESFAIELYFKSIMYLEKIAVPQKHLLTILFDHLPQVWQGRISDAFDKQMQRAVNATSTAKTLAEIIAESSRAFEMWRYTYQGQPRCSYLSIVRFAAHDAIVAFKPDWADLRMDLCIPPKHPTPLIPAQVDELQWTLVVDNQQPDPHPPPSPDQPENQSE</sequence>
<dbReference type="OrthoDB" id="1496005at2"/>
<gene>
    <name evidence="2" type="ORF">ETAA8_69520</name>
</gene>
<protein>
    <submittedName>
        <fullName evidence="2">Uncharacterized protein</fullName>
    </submittedName>
</protein>
<keyword evidence="3" id="KW-1185">Reference proteome</keyword>
<proteinExistence type="predicted"/>
<feature type="region of interest" description="Disordered" evidence="1">
    <location>
        <begin position="206"/>
        <end position="226"/>
    </location>
</feature>
<dbReference type="AlphaFoldDB" id="A0A517YNI8"/>
<dbReference type="KEGG" id="aagg:ETAA8_69520"/>
<accession>A0A517YNI8</accession>
<evidence type="ECO:0000256" key="1">
    <source>
        <dbReference type="SAM" id="MobiDB-lite"/>
    </source>
</evidence>
<dbReference type="EMBL" id="CP036274">
    <property type="protein sequence ID" value="QDU31792.1"/>
    <property type="molecule type" value="Genomic_DNA"/>
</dbReference>
<reference evidence="2 3" key="1">
    <citation type="submission" date="2019-02" db="EMBL/GenBank/DDBJ databases">
        <title>Deep-cultivation of Planctomycetes and their phenomic and genomic characterization uncovers novel biology.</title>
        <authorList>
            <person name="Wiegand S."/>
            <person name="Jogler M."/>
            <person name="Boedeker C."/>
            <person name="Pinto D."/>
            <person name="Vollmers J."/>
            <person name="Rivas-Marin E."/>
            <person name="Kohn T."/>
            <person name="Peeters S.H."/>
            <person name="Heuer A."/>
            <person name="Rast P."/>
            <person name="Oberbeckmann S."/>
            <person name="Bunk B."/>
            <person name="Jeske O."/>
            <person name="Meyerdierks A."/>
            <person name="Storesund J.E."/>
            <person name="Kallscheuer N."/>
            <person name="Luecker S."/>
            <person name="Lage O.M."/>
            <person name="Pohl T."/>
            <person name="Merkel B.J."/>
            <person name="Hornburger P."/>
            <person name="Mueller R.-W."/>
            <person name="Bruemmer F."/>
            <person name="Labrenz M."/>
            <person name="Spormann A.M."/>
            <person name="Op den Camp H."/>
            <person name="Overmann J."/>
            <person name="Amann R."/>
            <person name="Jetten M.S.M."/>
            <person name="Mascher T."/>
            <person name="Medema M.H."/>
            <person name="Devos D.P."/>
            <person name="Kaster A.-K."/>
            <person name="Ovreas L."/>
            <person name="Rohde M."/>
            <person name="Galperin M.Y."/>
            <person name="Jogler C."/>
        </authorList>
    </citation>
    <scope>NUCLEOTIDE SEQUENCE [LARGE SCALE GENOMIC DNA]</scope>
    <source>
        <strain evidence="2 3">ETA_A8</strain>
    </source>
</reference>
<dbReference type="RefSeq" id="WP_145099516.1">
    <property type="nucleotide sequence ID" value="NZ_CP036274.1"/>
</dbReference>
<dbReference type="Proteomes" id="UP000315017">
    <property type="component" value="Chromosome"/>
</dbReference>
<evidence type="ECO:0000313" key="3">
    <source>
        <dbReference type="Proteomes" id="UP000315017"/>
    </source>
</evidence>
<evidence type="ECO:0000313" key="2">
    <source>
        <dbReference type="EMBL" id="QDU31792.1"/>
    </source>
</evidence>
<name>A0A517YNI8_9BACT</name>